<evidence type="ECO:0000313" key="7">
    <source>
        <dbReference type="EMBL" id="NWY22298.1"/>
    </source>
</evidence>
<organism evidence="7 8">
    <name type="scientific">Aphelocoma coerulescens</name>
    <name type="common">Florida scrub-jay</name>
    <name type="synonym">Corvus coerulescens</name>
    <dbReference type="NCBI Taxonomy" id="39617"/>
    <lineage>
        <taxon>Eukaryota</taxon>
        <taxon>Metazoa</taxon>
        <taxon>Chordata</taxon>
        <taxon>Craniata</taxon>
        <taxon>Vertebrata</taxon>
        <taxon>Euteleostomi</taxon>
        <taxon>Archelosauria</taxon>
        <taxon>Archosauria</taxon>
        <taxon>Dinosauria</taxon>
        <taxon>Saurischia</taxon>
        <taxon>Theropoda</taxon>
        <taxon>Coelurosauria</taxon>
        <taxon>Aves</taxon>
        <taxon>Neognathae</taxon>
        <taxon>Neoaves</taxon>
        <taxon>Telluraves</taxon>
        <taxon>Australaves</taxon>
        <taxon>Passeriformes</taxon>
        <taxon>Corvoidea</taxon>
        <taxon>Corvidae</taxon>
        <taxon>Aphelocoma</taxon>
    </lineage>
</organism>
<dbReference type="EMBL" id="VZSI01000290">
    <property type="protein sequence ID" value="NWY22298.1"/>
    <property type="molecule type" value="Genomic_DNA"/>
</dbReference>
<feature type="transmembrane region" description="Helical" evidence="6">
    <location>
        <begin position="16"/>
        <end position="37"/>
    </location>
</feature>
<proteinExistence type="inferred from homology"/>
<evidence type="ECO:0000256" key="1">
    <source>
        <dbReference type="ARBA" id="ARBA00004141"/>
    </source>
</evidence>
<comment type="similarity">
    <text evidence="2">Belongs to the L6 tetraspanin family.</text>
</comment>
<feature type="non-terminal residue" evidence="7">
    <location>
        <position position="229"/>
    </location>
</feature>
<feature type="transmembrane region" description="Helical" evidence="6">
    <location>
        <begin position="91"/>
        <end position="118"/>
    </location>
</feature>
<evidence type="ECO:0000256" key="2">
    <source>
        <dbReference type="ARBA" id="ARBA00006193"/>
    </source>
</evidence>
<keyword evidence="8" id="KW-1185">Reference proteome</keyword>
<dbReference type="GO" id="GO:0016020">
    <property type="term" value="C:membrane"/>
    <property type="evidence" value="ECO:0007669"/>
    <property type="project" value="UniProtKB-SubCell"/>
</dbReference>
<gene>
    <name evidence="7" type="primary">Tm4sf1_2</name>
    <name evidence="7" type="ORF">APHCOE_R07373</name>
</gene>
<keyword evidence="3 6" id="KW-0812">Transmembrane</keyword>
<protein>
    <submittedName>
        <fullName evidence="7">T4S1 protein</fullName>
    </submittedName>
</protein>
<comment type="subcellular location">
    <subcellularLocation>
        <location evidence="1">Membrane</location>
        <topology evidence="1">Multi-pass membrane protein</topology>
    </subcellularLocation>
</comment>
<dbReference type="Pfam" id="PF05805">
    <property type="entry name" value="L6_membrane"/>
    <property type="match status" value="1"/>
</dbReference>
<evidence type="ECO:0000256" key="6">
    <source>
        <dbReference type="SAM" id="Phobius"/>
    </source>
</evidence>
<dbReference type="AlphaFoldDB" id="A0A7K7CQ72"/>
<feature type="non-terminal residue" evidence="7">
    <location>
        <position position="1"/>
    </location>
</feature>
<evidence type="ECO:0000256" key="4">
    <source>
        <dbReference type="ARBA" id="ARBA00022989"/>
    </source>
</evidence>
<comment type="caution">
    <text evidence="7">The sequence shown here is derived from an EMBL/GenBank/DDBJ whole genome shotgun (WGS) entry which is preliminary data.</text>
</comment>
<dbReference type="PANTHER" id="PTHR14198">
    <property type="entry name" value="TRANSMEMBRANE 4 L6 FAMILY MEMBER 1-RELATED"/>
    <property type="match status" value="1"/>
</dbReference>
<reference evidence="7 8" key="1">
    <citation type="submission" date="2019-09" db="EMBL/GenBank/DDBJ databases">
        <title>Bird 10,000 Genomes (B10K) Project - Family phase.</title>
        <authorList>
            <person name="Zhang G."/>
        </authorList>
    </citation>
    <scope>NUCLEOTIDE SEQUENCE [LARGE SCALE GENOMIC DNA]</scope>
    <source>
        <strain evidence="7">OUT-0022</strain>
        <tissue evidence="7">Blood</tissue>
    </source>
</reference>
<name>A0A7K7CQ72_APHCE</name>
<evidence type="ECO:0000256" key="5">
    <source>
        <dbReference type="ARBA" id="ARBA00023136"/>
    </source>
</evidence>
<evidence type="ECO:0000313" key="8">
    <source>
        <dbReference type="Proteomes" id="UP000575874"/>
    </source>
</evidence>
<accession>A0A7K7CQ72</accession>
<dbReference type="Proteomes" id="UP000575874">
    <property type="component" value="Unassembled WGS sequence"/>
</dbReference>
<dbReference type="PANTHER" id="PTHR14198:SF22">
    <property type="entry name" value="TRANSMEMBRANE 4 L6 FAMILY MEMBER 19"/>
    <property type="match status" value="1"/>
</dbReference>
<evidence type="ECO:0000256" key="3">
    <source>
        <dbReference type="ARBA" id="ARBA00022692"/>
    </source>
</evidence>
<keyword evidence="4 6" id="KW-1133">Transmembrane helix</keyword>
<sequence>LFLCRTAMCVGKCSRIVGPCLLVLGTLSMAASILLLFPAGASKYLLEGHISSQAKAVPGVWGSGIAVSTAGCTHPSSRLCSRDRGMEQGRWLPFAFISVVLSKLALLGAAACFVLSGVGLTNGPLCFYNTTELGLRHGALWGYPFVDAIDQEGPDASILHLLPFLSHRAENYLYSRRTWNICMEPEGIVSWHVVLFSLLLLISVAEMVLALLQILNGCLGCLCGFCEGK</sequence>
<feature type="transmembrane region" description="Helical" evidence="6">
    <location>
        <begin position="189"/>
        <end position="212"/>
    </location>
</feature>
<dbReference type="InterPro" id="IPR008661">
    <property type="entry name" value="L6_membrane"/>
</dbReference>
<keyword evidence="5 6" id="KW-0472">Membrane</keyword>